<comment type="caution">
    <text evidence="2">The sequence shown here is derived from an EMBL/GenBank/DDBJ whole genome shotgun (WGS) entry which is preliminary data.</text>
</comment>
<organism evidence="2 3">
    <name type="scientific">Cardiocondyla obscurior</name>
    <dbReference type="NCBI Taxonomy" id="286306"/>
    <lineage>
        <taxon>Eukaryota</taxon>
        <taxon>Metazoa</taxon>
        <taxon>Ecdysozoa</taxon>
        <taxon>Arthropoda</taxon>
        <taxon>Hexapoda</taxon>
        <taxon>Insecta</taxon>
        <taxon>Pterygota</taxon>
        <taxon>Neoptera</taxon>
        <taxon>Endopterygota</taxon>
        <taxon>Hymenoptera</taxon>
        <taxon>Apocrita</taxon>
        <taxon>Aculeata</taxon>
        <taxon>Formicoidea</taxon>
        <taxon>Formicidae</taxon>
        <taxon>Myrmicinae</taxon>
        <taxon>Cardiocondyla</taxon>
    </lineage>
</organism>
<gene>
    <name evidence="2" type="ORF">PUN28_015126</name>
</gene>
<dbReference type="EMBL" id="JADYXP020000016">
    <property type="protein sequence ID" value="KAL0108370.1"/>
    <property type="molecule type" value="Genomic_DNA"/>
</dbReference>
<feature type="chain" id="PRO_5043991114" description="Secreted protein" evidence="1">
    <location>
        <begin position="25"/>
        <end position="94"/>
    </location>
</feature>
<evidence type="ECO:0000313" key="2">
    <source>
        <dbReference type="EMBL" id="KAL0108370.1"/>
    </source>
</evidence>
<sequence>MNAFFYIFLITALIAVTTIPLGTCKPNSATKDTVSSTVAITTEHRTENGVSSDIENNTTPSLIRRYFIRPPSRNVELCPEGQKSDGAGECRKVL</sequence>
<reference evidence="2 3" key="1">
    <citation type="submission" date="2023-03" db="EMBL/GenBank/DDBJ databases">
        <title>High recombination rates correlate with genetic variation in Cardiocondyla obscurior ants.</title>
        <authorList>
            <person name="Errbii M."/>
        </authorList>
    </citation>
    <scope>NUCLEOTIDE SEQUENCE [LARGE SCALE GENOMIC DNA]</scope>
    <source>
        <strain evidence="2">Alpha-2009</strain>
        <tissue evidence="2">Whole body</tissue>
    </source>
</reference>
<name>A0AAW2EZP8_9HYME</name>
<feature type="signal peptide" evidence="1">
    <location>
        <begin position="1"/>
        <end position="24"/>
    </location>
</feature>
<keyword evidence="1" id="KW-0732">Signal</keyword>
<dbReference type="AlphaFoldDB" id="A0AAW2EZP8"/>
<accession>A0AAW2EZP8</accession>
<dbReference type="Proteomes" id="UP001430953">
    <property type="component" value="Unassembled WGS sequence"/>
</dbReference>
<evidence type="ECO:0000313" key="3">
    <source>
        <dbReference type="Proteomes" id="UP001430953"/>
    </source>
</evidence>
<keyword evidence="3" id="KW-1185">Reference proteome</keyword>
<evidence type="ECO:0000256" key="1">
    <source>
        <dbReference type="SAM" id="SignalP"/>
    </source>
</evidence>
<protein>
    <recommendedName>
        <fullName evidence="4">Secreted protein</fullName>
    </recommendedName>
</protein>
<proteinExistence type="predicted"/>
<evidence type="ECO:0008006" key="4">
    <source>
        <dbReference type="Google" id="ProtNLM"/>
    </source>
</evidence>